<proteinExistence type="predicted"/>
<name>A0AAV5VPV9_9BILA</name>
<dbReference type="AlphaFoldDB" id="A0AAV5VPV9"/>
<dbReference type="Proteomes" id="UP001432322">
    <property type="component" value="Unassembled WGS sequence"/>
</dbReference>
<evidence type="ECO:0000313" key="2">
    <source>
        <dbReference type="Proteomes" id="UP001432322"/>
    </source>
</evidence>
<feature type="non-terminal residue" evidence="1">
    <location>
        <position position="74"/>
    </location>
</feature>
<gene>
    <name evidence="1" type="ORF">PFISCL1PPCAC_11999</name>
</gene>
<protein>
    <submittedName>
        <fullName evidence="1">Uncharacterized protein</fullName>
    </submittedName>
</protein>
<keyword evidence="2" id="KW-1185">Reference proteome</keyword>
<sequence>LSPVEMAQRRPSLPISFPGHVKDLLRPSQTAFCLDKITNAQPGEEAIKSYKLVKKMEELLDVPQYSAIVRSVLD</sequence>
<evidence type="ECO:0000313" key="1">
    <source>
        <dbReference type="EMBL" id="GMT20702.1"/>
    </source>
</evidence>
<organism evidence="1 2">
    <name type="scientific">Pristionchus fissidentatus</name>
    <dbReference type="NCBI Taxonomy" id="1538716"/>
    <lineage>
        <taxon>Eukaryota</taxon>
        <taxon>Metazoa</taxon>
        <taxon>Ecdysozoa</taxon>
        <taxon>Nematoda</taxon>
        <taxon>Chromadorea</taxon>
        <taxon>Rhabditida</taxon>
        <taxon>Rhabditina</taxon>
        <taxon>Diplogasteromorpha</taxon>
        <taxon>Diplogasteroidea</taxon>
        <taxon>Neodiplogasteridae</taxon>
        <taxon>Pristionchus</taxon>
    </lineage>
</organism>
<reference evidence="1" key="1">
    <citation type="submission" date="2023-10" db="EMBL/GenBank/DDBJ databases">
        <title>Genome assembly of Pristionchus species.</title>
        <authorList>
            <person name="Yoshida K."/>
            <person name="Sommer R.J."/>
        </authorList>
    </citation>
    <scope>NUCLEOTIDE SEQUENCE</scope>
    <source>
        <strain evidence="1">RS5133</strain>
    </source>
</reference>
<comment type="caution">
    <text evidence="1">The sequence shown here is derived from an EMBL/GenBank/DDBJ whole genome shotgun (WGS) entry which is preliminary data.</text>
</comment>
<accession>A0AAV5VPV9</accession>
<feature type="non-terminal residue" evidence="1">
    <location>
        <position position="1"/>
    </location>
</feature>
<dbReference type="EMBL" id="BTSY01000003">
    <property type="protein sequence ID" value="GMT20702.1"/>
    <property type="molecule type" value="Genomic_DNA"/>
</dbReference>